<evidence type="ECO:0000256" key="5">
    <source>
        <dbReference type="ARBA" id="ARBA00023157"/>
    </source>
</evidence>
<reference evidence="7 8" key="1">
    <citation type="submission" date="2021-06" db="EMBL/GenBank/DDBJ databases">
        <title>A haploid diamondback moth (Plutella xylostella L.) genome assembly resolves 31 chromosomes and identifies a diamide resistance mutation.</title>
        <authorList>
            <person name="Ward C.M."/>
            <person name="Perry K.D."/>
            <person name="Baker G."/>
            <person name="Powis K."/>
            <person name="Heckel D.G."/>
            <person name="Baxter S.W."/>
        </authorList>
    </citation>
    <scope>NUCLEOTIDE SEQUENCE [LARGE SCALE GENOMIC DNA]</scope>
    <source>
        <strain evidence="7 8">LV</strain>
        <tissue evidence="7">Single pupa</tissue>
    </source>
</reference>
<dbReference type="PANTHER" id="PTHR24276:SF91">
    <property type="entry name" value="AT26814P-RELATED"/>
    <property type="match status" value="1"/>
</dbReference>
<keyword evidence="8" id="KW-1185">Reference proteome</keyword>
<evidence type="ECO:0000313" key="7">
    <source>
        <dbReference type="EMBL" id="KAG7301004.1"/>
    </source>
</evidence>
<dbReference type="PRINTS" id="PR00722">
    <property type="entry name" value="CHYMOTRYPSIN"/>
</dbReference>
<sequence>MPFLIRAKSKDASVTALVLILVCFTKFPGLGCRKMPLEPREFYQNQTLKGFSDSDDETTEKKYDFKSIEEKYRFRNNEEAKRFKVATDGSEGSRRIVGGLETSVSVCPYIVAISKHGRHWCGGSIIDEQWVLTAAHCMQAVFEEDRRILTPYTVRAGSSYHSRGGYQARINKVFFPHQYNPDNADYDFCLLRLDRPLPIGRSIAVLDLPARDYALEVDDILVVSGWGSTDKTGNGHVPDRVRFVPVPLLSTSECQRAYKFPITPRMICAGYARGGRDACNHDSGGPAVRDNILLGVVSFGGRRCGDPNSPGVYSRVSALTSWIEKTIRSNEAGDDPALLPKIKEARQRERKMKKFKSGMNAKKHKIKTWLRETINSATFLNKAKNKLKSNKIY</sequence>
<dbReference type="InterPro" id="IPR009003">
    <property type="entry name" value="Peptidase_S1_PA"/>
</dbReference>
<keyword evidence="3" id="KW-0378">Hydrolase</keyword>
<gene>
    <name evidence="7" type="ORF">JYU34_015372</name>
</gene>
<keyword evidence="4" id="KW-0720">Serine protease</keyword>
<dbReference type="PROSITE" id="PS50240">
    <property type="entry name" value="TRYPSIN_DOM"/>
    <property type="match status" value="1"/>
</dbReference>
<feature type="domain" description="Peptidase S1" evidence="6">
    <location>
        <begin position="96"/>
        <end position="328"/>
    </location>
</feature>
<keyword evidence="2" id="KW-0645">Protease</keyword>
<dbReference type="Gene3D" id="2.40.10.10">
    <property type="entry name" value="Trypsin-like serine proteases"/>
    <property type="match status" value="1"/>
</dbReference>
<name>A0ABQ7Q6Z2_PLUXY</name>
<protein>
    <recommendedName>
        <fullName evidence="6">Peptidase S1 domain-containing protein</fullName>
    </recommendedName>
</protein>
<dbReference type="SMART" id="SM00020">
    <property type="entry name" value="Tryp_SPc"/>
    <property type="match status" value="1"/>
</dbReference>
<evidence type="ECO:0000256" key="1">
    <source>
        <dbReference type="ARBA" id="ARBA00007664"/>
    </source>
</evidence>
<evidence type="ECO:0000313" key="8">
    <source>
        <dbReference type="Proteomes" id="UP000823941"/>
    </source>
</evidence>
<evidence type="ECO:0000256" key="2">
    <source>
        <dbReference type="ARBA" id="ARBA00022670"/>
    </source>
</evidence>
<evidence type="ECO:0000256" key="3">
    <source>
        <dbReference type="ARBA" id="ARBA00022801"/>
    </source>
</evidence>
<evidence type="ECO:0000256" key="4">
    <source>
        <dbReference type="ARBA" id="ARBA00022825"/>
    </source>
</evidence>
<dbReference type="InterPro" id="IPR001314">
    <property type="entry name" value="Peptidase_S1A"/>
</dbReference>
<dbReference type="PANTHER" id="PTHR24276">
    <property type="entry name" value="POLYSERASE-RELATED"/>
    <property type="match status" value="1"/>
</dbReference>
<dbReference type="PROSITE" id="PS00134">
    <property type="entry name" value="TRYPSIN_HIS"/>
    <property type="match status" value="1"/>
</dbReference>
<dbReference type="Pfam" id="PF00089">
    <property type="entry name" value="Trypsin"/>
    <property type="match status" value="1"/>
</dbReference>
<dbReference type="InterPro" id="IPR050430">
    <property type="entry name" value="Peptidase_S1"/>
</dbReference>
<comment type="similarity">
    <text evidence="1">Belongs to the peptidase S1 family.</text>
</comment>
<dbReference type="Proteomes" id="UP000823941">
    <property type="component" value="Chromosome 20"/>
</dbReference>
<dbReference type="InterPro" id="IPR043504">
    <property type="entry name" value="Peptidase_S1_PA_chymotrypsin"/>
</dbReference>
<organism evidence="7 8">
    <name type="scientific">Plutella xylostella</name>
    <name type="common">Diamondback moth</name>
    <name type="synonym">Plutella maculipennis</name>
    <dbReference type="NCBI Taxonomy" id="51655"/>
    <lineage>
        <taxon>Eukaryota</taxon>
        <taxon>Metazoa</taxon>
        <taxon>Ecdysozoa</taxon>
        <taxon>Arthropoda</taxon>
        <taxon>Hexapoda</taxon>
        <taxon>Insecta</taxon>
        <taxon>Pterygota</taxon>
        <taxon>Neoptera</taxon>
        <taxon>Endopterygota</taxon>
        <taxon>Lepidoptera</taxon>
        <taxon>Glossata</taxon>
        <taxon>Ditrysia</taxon>
        <taxon>Yponomeutoidea</taxon>
        <taxon>Plutellidae</taxon>
        <taxon>Plutella</taxon>
    </lineage>
</organism>
<evidence type="ECO:0000259" key="6">
    <source>
        <dbReference type="PROSITE" id="PS50240"/>
    </source>
</evidence>
<proteinExistence type="inferred from homology"/>
<dbReference type="CDD" id="cd00190">
    <property type="entry name" value="Tryp_SPc"/>
    <property type="match status" value="1"/>
</dbReference>
<dbReference type="EMBL" id="JAHIBW010000020">
    <property type="protein sequence ID" value="KAG7301004.1"/>
    <property type="molecule type" value="Genomic_DNA"/>
</dbReference>
<keyword evidence="5" id="KW-1015">Disulfide bond</keyword>
<comment type="caution">
    <text evidence="7">The sequence shown here is derived from an EMBL/GenBank/DDBJ whole genome shotgun (WGS) entry which is preliminary data.</text>
</comment>
<dbReference type="SUPFAM" id="SSF50494">
    <property type="entry name" value="Trypsin-like serine proteases"/>
    <property type="match status" value="1"/>
</dbReference>
<dbReference type="InterPro" id="IPR001254">
    <property type="entry name" value="Trypsin_dom"/>
</dbReference>
<dbReference type="InterPro" id="IPR018114">
    <property type="entry name" value="TRYPSIN_HIS"/>
</dbReference>
<accession>A0ABQ7Q6Z2</accession>